<name>A0AAW4U945_9FIRM</name>
<feature type="transmembrane region" description="Helical" evidence="1">
    <location>
        <begin position="160"/>
        <end position="180"/>
    </location>
</feature>
<evidence type="ECO:0000313" key="2">
    <source>
        <dbReference type="EMBL" id="MCB6828771.1"/>
    </source>
</evidence>
<organism evidence="2 3">
    <name type="scientific">Megamonas funiformis</name>
    <dbReference type="NCBI Taxonomy" id="437897"/>
    <lineage>
        <taxon>Bacteria</taxon>
        <taxon>Bacillati</taxon>
        <taxon>Bacillota</taxon>
        <taxon>Negativicutes</taxon>
        <taxon>Selenomonadales</taxon>
        <taxon>Selenomonadaceae</taxon>
        <taxon>Megamonas</taxon>
    </lineage>
</organism>
<dbReference type="EMBL" id="JAJCGD010000025">
    <property type="protein sequence ID" value="MCB6828771.1"/>
    <property type="molecule type" value="Genomic_DNA"/>
</dbReference>
<evidence type="ECO:0000256" key="1">
    <source>
        <dbReference type="SAM" id="Phobius"/>
    </source>
</evidence>
<feature type="transmembrane region" description="Helical" evidence="1">
    <location>
        <begin position="186"/>
        <end position="206"/>
    </location>
</feature>
<comment type="caution">
    <text evidence="2">The sequence shown here is derived from an EMBL/GenBank/DDBJ whole genome shotgun (WGS) entry which is preliminary data.</text>
</comment>
<sequence length="235" mass="27801">MNEVTEIGWYFNLLITIMFILTGINLYKYTKECKFKNKASYMLRLIDTSLDYYANYHIVDGIKTYPESLNDIREELVKHSFNFYSEFCIQKDFMLVYVPTKINNKIAQYTLAIVNTNCQIFYSNRSTGGENEIIKFISKEDNNNLKRYDAISRYFINRRIFLFFCMLFTAILLLMIYSNVLVSNEIYLIVCLLLVNLLLSFLNFVYKDLFCNEILANEVSLFISFEQIEIKASTK</sequence>
<gene>
    <name evidence="2" type="ORF">LIY65_08715</name>
</gene>
<keyword evidence="1" id="KW-0472">Membrane</keyword>
<protein>
    <submittedName>
        <fullName evidence="2">Uncharacterized protein</fullName>
    </submittedName>
</protein>
<keyword evidence="1" id="KW-0812">Transmembrane</keyword>
<keyword evidence="1" id="KW-1133">Transmembrane helix</keyword>
<dbReference type="AlphaFoldDB" id="A0AAW4U945"/>
<accession>A0AAW4U945</accession>
<dbReference type="Proteomes" id="UP001198190">
    <property type="component" value="Unassembled WGS sequence"/>
</dbReference>
<proteinExistence type="predicted"/>
<evidence type="ECO:0000313" key="3">
    <source>
        <dbReference type="Proteomes" id="UP001198190"/>
    </source>
</evidence>
<reference evidence="2" key="1">
    <citation type="submission" date="2021-10" db="EMBL/GenBank/DDBJ databases">
        <title>Collection of gut derived symbiotic bacterial strains cultured from healthy donors.</title>
        <authorList>
            <person name="Lin H."/>
            <person name="Littmann E."/>
            <person name="Claire K."/>
            <person name="Pamer E."/>
        </authorList>
    </citation>
    <scope>NUCLEOTIDE SEQUENCE</scope>
    <source>
        <strain evidence="2">MSK.7.16</strain>
    </source>
</reference>
<feature type="transmembrane region" description="Helical" evidence="1">
    <location>
        <begin position="7"/>
        <end position="27"/>
    </location>
</feature>
<dbReference type="RefSeq" id="WP_227153086.1">
    <property type="nucleotide sequence ID" value="NZ_JAJCGD010000025.1"/>
</dbReference>